<keyword evidence="17" id="KW-1185">Reference proteome</keyword>
<dbReference type="InterPro" id="IPR008731">
    <property type="entry name" value="PTS_EIN"/>
</dbReference>
<comment type="cofactor">
    <cofactor evidence="2">
        <name>Mg(2+)</name>
        <dbReference type="ChEBI" id="CHEBI:18420"/>
    </cofactor>
</comment>
<gene>
    <name evidence="16" type="ORF">SAMN05444354_10657</name>
</gene>
<evidence type="ECO:0000256" key="9">
    <source>
        <dbReference type="ARBA" id="ARBA00022679"/>
    </source>
</evidence>
<proteinExistence type="inferred from homology"/>
<keyword evidence="8" id="KW-0762">Sugar transport</keyword>
<dbReference type="SUPFAM" id="SSF51261">
    <property type="entry name" value="Duplicated hybrid motif"/>
    <property type="match status" value="1"/>
</dbReference>
<sequence>MSTLKPAGAAASQTLSKLQLAAPIAGWATVLEEVPDPAFAQRMVGDGIAVDPTSAELRSPCDGVVLSVHASRHACTLRTLTGAEILLHIGIDTVSLRGEGFTPHVSEGQSVRTGEPLISFDMDLLARKARSLMTVMVVANGDAYTVTHRVQNRSVATGEPLLEISGGELAAQAETGTETAECRVRLLIPHGLHARPAAAFVRHARPYPGTIHVGLKGRSANGKSVVALMGLGAHHGDTLTLSVRGGRAAQVAQELAEQVTLGLGDAVRPLAEPSAAPAEKAPGVAVAPAQPFAPGTEVLLKGTLAAAGLAVGQAVRVNEEEPALSQQGRGPQEEERRLAEALAGVRRDIEALLQTEGKGSAARTEIFQAHLALLDDPEFTGAAGQGIAIGQSAEWAWKAAIEKHVQVLHSLADPLLQERMGDLRDIGRRVIASLTGQDGARVPANLPPGAILVANELLPSDLAAVPPGRLAALCTARGGPTSHVAILAAGMGIPAVVALGEGVLRVPPGAPLIVNGDRGEVHVHPPEAARESTQNTLRARAARRKTDLATAHEDCRTSDGVRIEVFANLGRPGDAASAAAQGAEGCGLLRSEFLFLERLTAPSEDEQAAQYQESATGLQNRPLIIRTLDVGGDKPLAYLPLPAEENPVLGLRGVRVSLRYPELLRTQVRAILRVKPEGVCRILVPMITSAHELQAVRAVVEQERRALGYAAPVLVGAMVEVPVAAVLADRLAVHADFLSIGTNDLTQYALAMDRGNAYLAPQLDSLHPGVLRLVAQTVEGASKHGRPVAVCGGIASDPQAAPLLIGLGVTELSATPAVIPGLKAFIRTLSLAQCQEAARAALELTNGDEVRALVARTWQSQ</sequence>
<dbReference type="RefSeq" id="WP_075006770.1">
    <property type="nucleotide sequence ID" value="NZ_FOAP01000006.1"/>
</dbReference>
<dbReference type="InterPro" id="IPR002114">
    <property type="entry name" value="PTS_HPr_Ser_P_site"/>
</dbReference>
<dbReference type="Gene3D" id="2.70.70.10">
    <property type="entry name" value="Glucose Permease (Domain IIA)"/>
    <property type="match status" value="1"/>
</dbReference>
<evidence type="ECO:0000256" key="2">
    <source>
        <dbReference type="ARBA" id="ARBA00001946"/>
    </source>
</evidence>
<dbReference type="Proteomes" id="UP000182719">
    <property type="component" value="Unassembled WGS sequence"/>
</dbReference>
<dbReference type="InterPro" id="IPR001020">
    <property type="entry name" value="PTS_HPr_His_P_site"/>
</dbReference>
<evidence type="ECO:0000256" key="4">
    <source>
        <dbReference type="ARBA" id="ARBA00007837"/>
    </source>
</evidence>
<keyword evidence="11" id="KW-0479">Metal-binding</keyword>
<dbReference type="PROSITE" id="PS51350">
    <property type="entry name" value="PTS_HPR_DOM"/>
    <property type="match status" value="1"/>
</dbReference>
<dbReference type="AlphaFoldDB" id="A0A1H7Q9V2"/>
<dbReference type="PANTHER" id="PTHR46244">
    <property type="entry name" value="PHOSPHOENOLPYRUVATE-PROTEIN PHOSPHOTRANSFERASE"/>
    <property type="match status" value="1"/>
</dbReference>
<keyword evidence="6" id="KW-0813">Transport</keyword>
<dbReference type="SUPFAM" id="SSF55594">
    <property type="entry name" value="HPr-like"/>
    <property type="match status" value="1"/>
</dbReference>
<dbReference type="SUPFAM" id="SSF52009">
    <property type="entry name" value="Phosphohistidine domain"/>
    <property type="match status" value="1"/>
</dbReference>
<keyword evidence="16" id="KW-0670">Pyruvate</keyword>
<evidence type="ECO:0000256" key="1">
    <source>
        <dbReference type="ARBA" id="ARBA00000683"/>
    </source>
</evidence>
<dbReference type="Pfam" id="PF00391">
    <property type="entry name" value="PEP-utilizers"/>
    <property type="match status" value="1"/>
</dbReference>
<evidence type="ECO:0000313" key="17">
    <source>
        <dbReference type="Proteomes" id="UP000182719"/>
    </source>
</evidence>
<dbReference type="InterPro" id="IPR036637">
    <property type="entry name" value="Phosphohistidine_dom_sf"/>
</dbReference>
<comment type="catalytic activity">
    <reaction evidence="1">
        <text>L-histidyl-[protein] + phosphoenolpyruvate = N(pros)-phospho-L-histidyl-[protein] + pyruvate</text>
        <dbReference type="Rhea" id="RHEA:23880"/>
        <dbReference type="Rhea" id="RHEA-COMP:9745"/>
        <dbReference type="Rhea" id="RHEA-COMP:9746"/>
        <dbReference type="ChEBI" id="CHEBI:15361"/>
        <dbReference type="ChEBI" id="CHEBI:29979"/>
        <dbReference type="ChEBI" id="CHEBI:58702"/>
        <dbReference type="ChEBI" id="CHEBI:64837"/>
        <dbReference type="EC" id="2.7.3.9"/>
    </reaction>
</comment>
<dbReference type="Pfam" id="PF02896">
    <property type="entry name" value="PEP-utilizers_C"/>
    <property type="match status" value="1"/>
</dbReference>
<dbReference type="PROSITE" id="PS00589">
    <property type="entry name" value="PTS_HPR_SER"/>
    <property type="match status" value="1"/>
</dbReference>
<dbReference type="InterPro" id="IPR011055">
    <property type="entry name" value="Dup_hybrid_motif"/>
</dbReference>
<evidence type="ECO:0000256" key="13">
    <source>
        <dbReference type="ARBA" id="ARBA00022842"/>
    </source>
</evidence>
<dbReference type="Pfam" id="PF00358">
    <property type="entry name" value="PTS_EIIA_1"/>
    <property type="match status" value="1"/>
</dbReference>
<dbReference type="Pfam" id="PF05524">
    <property type="entry name" value="PEP-utilisers_N"/>
    <property type="match status" value="1"/>
</dbReference>
<dbReference type="InterPro" id="IPR035895">
    <property type="entry name" value="HPr-like_sf"/>
</dbReference>
<evidence type="ECO:0000256" key="11">
    <source>
        <dbReference type="ARBA" id="ARBA00022723"/>
    </source>
</evidence>
<evidence type="ECO:0000259" key="14">
    <source>
        <dbReference type="PROSITE" id="PS51093"/>
    </source>
</evidence>
<dbReference type="PRINTS" id="PR01736">
    <property type="entry name" value="PHPHTRNFRASE"/>
</dbReference>
<dbReference type="InterPro" id="IPR006318">
    <property type="entry name" value="PTS_EI-like"/>
</dbReference>
<evidence type="ECO:0000256" key="12">
    <source>
        <dbReference type="ARBA" id="ARBA00022777"/>
    </source>
</evidence>
<dbReference type="Gene3D" id="3.30.1340.10">
    <property type="entry name" value="HPr-like"/>
    <property type="match status" value="1"/>
</dbReference>
<dbReference type="SUPFAM" id="SSF47831">
    <property type="entry name" value="Enzyme I of the PEP:sugar phosphotransferase system HPr-binding (sub)domain"/>
    <property type="match status" value="1"/>
</dbReference>
<reference evidence="17" key="1">
    <citation type="submission" date="2016-10" db="EMBL/GenBank/DDBJ databases">
        <authorList>
            <person name="Varghese N."/>
            <person name="Submissions S."/>
        </authorList>
    </citation>
    <scope>NUCLEOTIDE SEQUENCE [LARGE SCALE GENOMIC DNA]</scope>
    <source>
        <strain evidence="17">DSM 17044</strain>
    </source>
</reference>
<evidence type="ECO:0000256" key="7">
    <source>
        <dbReference type="ARBA" id="ARBA00022490"/>
    </source>
</evidence>
<dbReference type="NCBIfam" id="TIGR00830">
    <property type="entry name" value="PTBA"/>
    <property type="match status" value="1"/>
</dbReference>
<comment type="subcellular location">
    <subcellularLocation>
        <location evidence="3">Cytoplasm</location>
    </subcellularLocation>
</comment>
<evidence type="ECO:0000256" key="10">
    <source>
        <dbReference type="ARBA" id="ARBA00022683"/>
    </source>
</evidence>
<evidence type="ECO:0000256" key="8">
    <source>
        <dbReference type="ARBA" id="ARBA00022597"/>
    </source>
</evidence>
<evidence type="ECO:0000256" key="5">
    <source>
        <dbReference type="ARBA" id="ARBA00012232"/>
    </source>
</evidence>
<dbReference type="InterPro" id="IPR001127">
    <property type="entry name" value="PTS_EIIA_1_perm"/>
</dbReference>
<dbReference type="PANTHER" id="PTHR46244:SF6">
    <property type="entry name" value="PHOSPHOENOLPYRUVATE-PROTEIN PHOSPHOTRANSFERASE"/>
    <property type="match status" value="1"/>
</dbReference>
<dbReference type="InterPro" id="IPR000032">
    <property type="entry name" value="HPr-like"/>
</dbReference>
<organism evidence="16 17">
    <name type="scientific">Stigmatella aurantiaca</name>
    <dbReference type="NCBI Taxonomy" id="41"/>
    <lineage>
        <taxon>Bacteria</taxon>
        <taxon>Pseudomonadati</taxon>
        <taxon>Myxococcota</taxon>
        <taxon>Myxococcia</taxon>
        <taxon>Myxococcales</taxon>
        <taxon>Cystobacterineae</taxon>
        <taxon>Archangiaceae</taxon>
        <taxon>Stigmatella</taxon>
    </lineage>
</organism>
<keyword evidence="9 16" id="KW-0808">Transferase</keyword>
<dbReference type="Gene3D" id="3.20.20.60">
    <property type="entry name" value="Phosphoenolpyruvate-binding domains"/>
    <property type="match status" value="1"/>
</dbReference>
<name>A0A1H7Q9V2_STIAU</name>
<dbReference type="PROSITE" id="PS00371">
    <property type="entry name" value="PTS_EIIA_TYPE_1_HIS"/>
    <property type="match status" value="1"/>
</dbReference>
<dbReference type="InterPro" id="IPR015813">
    <property type="entry name" value="Pyrv/PenolPyrv_kinase-like_dom"/>
</dbReference>
<evidence type="ECO:0000256" key="3">
    <source>
        <dbReference type="ARBA" id="ARBA00004496"/>
    </source>
</evidence>
<keyword evidence="7" id="KW-0963">Cytoplasm</keyword>
<dbReference type="FunFam" id="2.70.70.10:FF:000001">
    <property type="entry name" value="PTS system glucose-specific IIA component"/>
    <property type="match status" value="1"/>
</dbReference>
<comment type="similarity">
    <text evidence="4">Belongs to the PEP-utilizing enzyme family.</text>
</comment>
<keyword evidence="13" id="KW-0460">Magnesium</keyword>
<dbReference type="Pfam" id="PF00381">
    <property type="entry name" value="PTS-HPr"/>
    <property type="match status" value="1"/>
</dbReference>
<dbReference type="Gene3D" id="1.10.274.10">
    <property type="entry name" value="PtsI, HPr-binding domain"/>
    <property type="match status" value="1"/>
</dbReference>
<dbReference type="InterPro" id="IPR040442">
    <property type="entry name" value="Pyrv_kinase-like_dom_sf"/>
</dbReference>
<dbReference type="GO" id="GO:0016301">
    <property type="term" value="F:kinase activity"/>
    <property type="evidence" value="ECO:0007669"/>
    <property type="project" value="UniProtKB-KW"/>
</dbReference>
<evidence type="ECO:0000259" key="15">
    <source>
        <dbReference type="PROSITE" id="PS51350"/>
    </source>
</evidence>
<dbReference type="InterPro" id="IPR008279">
    <property type="entry name" value="PEP-util_enz_mobile_dom"/>
</dbReference>
<dbReference type="InterPro" id="IPR036618">
    <property type="entry name" value="PtsI_HPr-bd_sf"/>
</dbReference>
<dbReference type="GO" id="GO:0008965">
    <property type="term" value="F:phosphoenolpyruvate-protein phosphotransferase activity"/>
    <property type="evidence" value="ECO:0007669"/>
    <property type="project" value="UniProtKB-EC"/>
</dbReference>
<dbReference type="NCBIfam" id="TIGR01417">
    <property type="entry name" value="PTS_I_fam"/>
    <property type="match status" value="1"/>
</dbReference>
<dbReference type="CDD" id="cd00367">
    <property type="entry name" value="PTS-HPr_like"/>
    <property type="match status" value="1"/>
</dbReference>
<dbReference type="OrthoDB" id="9765468at2"/>
<dbReference type="EC" id="2.7.3.9" evidence="5"/>
<dbReference type="GO" id="GO:0009401">
    <property type="term" value="P:phosphoenolpyruvate-dependent sugar phosphotransferase system"/>
    <property type="evidence" value="ECO:0007669"/>
    <property type="project" value="UniProtKB-KW"/>
</dbReference>
<evidence type="ECO:0000313" key="16">
    <source>
        <dbReference type="EMBL" id="SEL44508.1"/>
    </source>
</evidence>
<dbReference type="EMBL" id="FOAP01000006">
    <property type="protein sequence ID" value="SEL44508.1"/>
    <property type="molecule type" value="Genomic_DNA"/>
</dbReference>
<protein>
    <recommendedName>
        <fullName evidence="5">phosphoenolpyruvate--protein phosphotransferase</fullName>
        <ecNumber evidence="5">2.7.3.9</ecNumber>
    </recommendedName>
</protein>
<dbReference type="Gene3D" id="3.50.30.10">
    <property type="entry name" value="Phosphohistidine domain"/>
    <property type="match status" value="1"/>
</dbReference>
<dbReference type="PRINTS" id="PR00107">
    <property type="entry name" value="PHOSPHOCPHPR"/>
</dbReference>
<dbReference type="SUPFAM" id="SSF51621">
    <property type="entry name" value="Phosphoenolpyruvate/pyruvate domain"/>
    <property type="match status" value="1"/>
</dbReference>
<keyword evidence="12" id="KW-0418">Kinase</keyword>
<feature type="domain" description="HPr" evidence="15">
    <location>
        <begin position="177"/>
        <end position="266"/>
    </location>
</feature>
<dbReference type="PROSITE" id="PS00369">
    <property type="entry name" value="PTS_HPR_HIS"/>
    <property type="match status" value="1"/>
</dbReference>
<dbReference type="PROSITE" id="PS00742">
    <property type="entry name" value="PEP_ENZYMES_2"/>
    <property type="match status" value="1"/>
</dbReference>
<keyword evidence="10" id="KW-0598">Phosphotransferase system</keyword>
<dbReference type="GO" id="GO:0046872">
    <property type="term" value="F:metal ion binding"/>
    <property type="evidence" value="ECO:0007669"/>
    <property type="project" value="UniProtKB-KW"/>
</dbReference>
<dbReference type="InterPro" id="IPR000121">
    <property type="entry name" value="PEP_util_C"/>
</dbReference>
<dbReference type="PROSITE" id="PS51093">
    <property type="entry name" value="PTS_EIIA_TYPE_1"/>
    <property type="match status" value="1"/>
</dbReference>
<accession>A0A1H7Q9V2</accession>
<dbReference type="NCBIfam" id="TIGR01003">
    <property type="entry name" value="PTS_HPr_family"/>
    <property type="match status" value="1"/>
</dbReference>
<dbReference type="InterPro" id="IPR050499">
    <property type="entry name" value="PEP-utilizing_PTS_enzyme"/>
</dbReference>
<dbReference type="InterPro" id="IPR023151">
    <property type="entry name" value="PEP_util_CS"/>
</dbReference>
<evidence type="ECO:0000256" key="6">
    <source>
        <dbReference type="ARBA" id="ARBA00022448"/>
    </source>
</evidence>
<feature type="domain" description="PTS EIIA type-1" evidence="14">
    <location>
        <begin position="36"/>
        <end position="140"/>
    </location>
</feature>
<dbReference type="GO" id="GO:0005737">
    <property type="term" value="C:cytoplasm"/>
    <property type="evidence" value="ECO:0007669"/>
    <property type="project" value="UniProtKB-SubCell"/>
</dbReference>